<dbReference type="AlphaFoldDB" id="A0A540K9H5"/>
<sequence>MNMRFMQGTVRLTRFCMECDTPIDRQPSLVCQFSNCPHYCHTNILSSPNMAYTSPGSTCYPGMAMRRIGFGCAILVPKLETVESPNRFSP</sequence>
<reference evidence="1 2" key="1">
    <citation type="journal article" date="2019" name="G3 (Bethesda)">
        <title>Sequencing of a Wild Apple (Malus baccata) Genome Unravels the Differences Between Cultivated and Wild Apple Species Regarding Disease Resistance and Cold Tolerance.</title>
        <authorList>
            <person name="Chen X."/>
        </authorList>
    </citation>
    <scope>NUCLEOTIDE SEQUENCE [LARGE SCALE GENOMIC DNA]</scope>
    <source>
        <strain evidence="2">cv. Shandingzi</strain>
        <tissue evidence="1">Leaves</tissue>
    </source>
</reference>
<evidence type="ECO:0000313" key="2">
    <source>
        <dbReference type="Proteomes" id="UP000315295"/>
    </source>
</evidence>
<dbReference type="EMBL" id="VIEB01001739">
    <property type="protein sequence ID" value="TQD70582.1"/>
    <property type="molecule type" value="Genomic_DNA"/>
</dbReference>
<accession>A0A540K9H5</accession>
<keyword evidence="2" id="KW-1185">Reference proteome</keyword>
<name>A0A540K9H5_MALBA</name>
<gene>
    <name evidence="1" type="ORF">C1H46_043882</name>
</gene>
<organism evidence="1 2">
    <name type="scientific">Malus baccata</name>
    <name type="common">Siberian crab apple</name>
    <name type="synonym">Pyrus baccata</name>
    <dbReference type="NCBI Taxonomy" id="106549"/>
    <lineage>
        <taxon>Eukaryota</taxon>
        <taxon>Viridiplantae</taxon>
        <taxon>Streptophyta</taxon>
        <taxon>Embryophyta</taxon>
        <taxon>Tracheophyta</taxon>
        <taxon>Spermatophyta</taxon>
        <taxon>Magnoliopsida</taxon>
        <taxon>eudicotyledons</taxon>
        <taxon>Gunneridae</taxon>
        <taxon>Pentapetalae</taxon>
        <taxon>rosids</taxon>
        <taxon>fabids</taxon>
        <taxon>Rosales</taxon>
        <taxon>Rosaceae</taxon>
        <taxon>Amygdaloideae</taxon>
        <taxon>Maleae</taxon>
        <taxon>Malus</taxon>
    </lineage>
</organism>
<comment type="caution">
    <text evidence="1">The sequence shown here is derived from an EMBL/GenBank/DDBJ whole genome shotgun (WGS) entry which is preliminary data.</text>
</comment>
<evidence type="ECO:0000313" key="1">
    <source>
        <dbReference type="EMBL" id="TQD70582.1"/>
    </source>
</evidence>
<dbReference type="Proteomes" id="UP000315295">
    <property type="component" value="Unassembled WGS sequence"/>
</dbReference>
<protein>
    <submittedName>
        <fullName evidence="1">Uncharacterized protein</fullName>
    </submittedName>
</protein>
<proteinExistence type="predicted"/>